<dbReference type="EMBL" id="FQZL01000040">
    <property type="protein sequence ID" value="SHJ80865.1"/>
    <property type="molecule type" value="Genomic_DNA"/>
</dbReference>
<keyword evidence="5" id="KW-0479">Metal-binding</keyword>
<gene>
    <name evidence="14" type="ORF">SAMN02745751_03425</name>
</gene>
<keyword evidence="11" id="KW-0594">Phospholipid biosynthesis</keyword>
<name>A0A1M6MBS0_9FIRM</name>
<dbReference type="SMART" id="SM00046">
    <property type="entry name" value="DAGKc"/>
    <property type="match status" value="1"/>
</dbReference>
<dbReference type="GO" id="GO:0046872">
    <property type="term" value="F:metal ion binding"/>
    <property type="evidence" value="ECO:0007669"/>
    <property type="project" value="UniProtKB-KW"/>
</dbReference>
<evidence type="ECO:0000256" key="5">
    <source>
        <dbReference type="ARBA" id="ARBA00022723"/>
    </source>
</evidence>
<dbReference type="InterPro" id="IPR017438">
    <property type="entry name" value="ATP-NAD_kinase_N"/>
</dbReference>
<keyword evidence="10" id="KW-0443">Lipid metabolism</keyword>
<dbReference type="InterPro" id="IPR050187">
    <property type="entry name" value="Lipid_Phosphate_FormReg"/>
</dbReference>
<keyword evidence="7 14" id="KW-0418">Kinase</keyword>
<protein>
    <submittedName>
        <fullName evidence="14">Diacylglycerol kinase (ATP)</fullName>
    </submittedName>
</protein>
<comment type="cofactor">
    <cofactor evidence="1">
        <name>Mg(2+)</name>
        <dbReference type="ChEBI" id="CHEBI:18420"/>
    </cofactor>
</comment>
<evidence type="ECO:0000259" key="13">
    <source>
        <dbReference type="PROSITE" id="PS50146"/>
    </source>
</evidence>
<evidence type="ECO:0000256" key="8">
    <source>
        <dbReference type="ARBA" id="ARBA00022840"/>
    </source>
</evidence>
<dbReference type="OrthoDB" id="142078at2"/>
<feature type="domain" description="DAGKc" evidence="13">
    <location>
        <begin position="1"/>
        <end position="132"/>
    </location>
</feature>
<evidence type="ECO:0000256" key="11">
    <source>
        <dbReference type="ARBA" id="ARBA00023209"/>
    </source>
</evidence>
<dbReference type="GO" id="GO:0004143">
    <property type="term" value="F:ATP-dependent diacylglycerol kinase activity"/>
    <property type="evidence" value="ECO:0007669"/>
    <property type="project" value="TreeGrafter"/>
</dbReference>
<evidence type="ECO:0000256" key="9">
    <source>
        <dbReference type="ARBA" id="ARBA00022842"/>
    </source>
</evidence>
<evidence type="ECO:0000256" key="7">
    <source>
        <dbReference type="ARBA" id="ARBA00022777"/>
    </source>
</evidence>
<evidence type="ECO:0000256" key="1">
    <source>
        <dbReference type="ARBA" id="ARBA00001946"/>
    </source>
</evidence>
<dbReference type="GO" id="GO:0005886">
    <property type="term" value="C:plasma membrane"/>
    <property type="evidence" value="ECO:0007669"/>
    <property type="project" value="TreeGrafter"/>
</dbReference>
<accession>A0A1M6MBS0</accession>
<evidence type="ECO:0000256" key="3">
    <source>
        <dbReference type="ARBA" id="ARBA00022516"/>
    </source>
</evidence>
<evidence type="ECO:0000313" key="14">
    <source>
        <dbReference type="EMBL" id="SHJ80865.1"/>
    </source>
</evidence>
<dbReference type="PANTHER" id="PTHR12358">
    <property type="entry name" value="SPHINGOSINE KINASE"/>
    <property type="match status" value="1"/>
</dbReference>
<dbReference type="InterPro" id="IPR045540">
    <property type="entry name" value="YegS/DAGK_C"/>
</dbReference>
<keyword evidence="12" id="KW-1208">Phospholipid metabolism</keyword>
<evidence type="ECO:0000256" key="2">
    <source>
        <dbReference type="ARBA" id="ARBA00005983"/>
    </source>
</evidence>
<dbReference type="GO" id="GO:0008654">
    <property type="term" value="P:phospholipid biosynthetic process"/>
    <property type="evidence" value="ECO:0007669"/>
    <property type="project" value="UniProtKB-KW"/>
</dbReference>
<dbReference type="PANTHER" id="PTHR12358:SF106">
    <property type="entry name" value="LIPID KINASE YEGS"/>
    <property type="match status" value="1"/>
</dbReference>
<keyword evidence="15" id="KW-1185">Reference proteome</keyword>
<comment type="similarity">
    <text evidence="2">Belongs to the diacylglycerol/lipid kinase family.</text>
</comment>
<dbReference type="GO" id="GO:0005524">
    <property type="term" value="F:ATP binding"/>
    <property type="evidence" value="ECO:0007669"/>
    <property type="project" value="UniProtKB-KW"/>
</dbReference>
<dbReference type="InterPro" id="IPR016064">
    <property type="entry name" value="NAD/diacylglycerol_kinase_sf"/>
</dbReference>
<sequence>MEKYLVVYNPSSGKEMGQQKMFQIAKNLLTDEDISMTFIATKKKGDAIEAAKHGCSEGYDMIIACGGDGTINEAVNGIMQSPSKTKLAILPTGTINDFATYMRIPSSIKEFTKMLKNKKTNMVDVGKVNDQYFINVVSGGAFTNIPHEVPSDTKTIFGKYAYYFQAALEIPNQIYKSYNLKVESEGKTLNLEALVFVVSNTPSTGGFKKMTPDAKFNDGLFDVVIFEKTNPLIMLEIFTGMASGDHVKHPKVHYFKTSEISIDSDDELTIDIDGEYGFKTPVNISIINEGIELLVP</sequence>
<evidence type="ECO:0000256" key="10">
    <source>
        <dbReference type="ARBA" id="ARBA00023098"/>
    </source>
</evidence>
<evidence type="ECO:0000256" key="4">
    <source>
        <dbReference type="ARBA" id="ARBA00022679"/>
    </source>
</evidence>
<keyword evidence="6" id="KW-0547">Nucleotide-binding</keyword>
<dbReference type="Proteomes" id="UP000184052">
    <property type="component" value="Unassembled WGS sequence"/>
</dbReference>
<dbReference type="InterPro" id="IPR001206">
    <property type="entry name" value="Diacylglycerol_kinase_cat_dom"/>
</dbReference>
<dbReference type="Pfam" id="PF19279">
    <property type="entry name" value="YegS_C"/>
    <property type="match status" value="1"/>
</dbReference>
<dbReference type="Pfam" id="PF00781">
    <property type="entry name" value="DAGK_cat"/>
    <property type="match status" value="1"/>
</dbReference>
<keyword evidence="4" id="KW-0808">Transferase</keyword>
<evidence type="ECO:0000256" key="12">
    <source>
        <dbReference type="ARBA" id="ARBA00023264"/>
    </source>
</evidence>
<organism evidence="14 15">
    <name type="scientific">Dethiosulfatibacter aminovorans DSM 17477</name>
    <dbReference type="NCBI Taxonomy" id="1121476"/>
    <lineage>
        <taxon>Bacteria</taxon>
        <taxon>Bacillati</taxon>
        <taxon>Bacillota</taxon>
        <taxon>Tissierellia</taxon>
        <taxon>Dethiosulfatibacter</taxon>
    </lineage>
</organism>
<dbReference type="InterPro" id="IPR005218">
    <property type="entry name" value="Diacylglycerol/lipid_kinase"/>
</dbReference>
<keyword evidence="9" id="KW-0460">Magnesium</keyword>
<dbReference type="Gene3D" id="2.60.200.40">
    <property type="match status" value="1"/>
</dbReference>
<dbReference type="Gene3D" id="3.40.50.10330">
    <property type="entry name" value="Probable inorganic polyphosphate/atp-NAD kinase, domain 1"/>
    <property type="match status" value="1"/>
</dbReference>
<keyword evidence="8" id="KW-0067">ATP-binding</keyword>
<evidence type="ECO:0000256" key="6">
    <source>
        <dbReference type="ARBA" id="ARBA00022741"/>
    </source>
</evidence>
<dbReference type="PROSITE" id="PS50146">
    <property type="entry name" value="DAGK"/>
    <property type="match status" value="1"/>
</dbReference>
<dbReference type="RefSeq" id="WP_073050777.1">
    <property type="nucleotide sequence ID" value="NZ_FQZL01000040.1"/>
</dbReference>
<dbReference type="NCBIfam" id="TIGR00147">
    <property type="entry name" value="YegS/Rv2252/BmrU family lipid kinase"/>
    <property type="match status" value="1"/>
</dbReference>
<dbReference type="AlphaFoldDB" id="A0A1M6MBS0"/>
<dbReference type="STRING" id="1121476.SAMN02745751_03425"/>
<keyword evidence="3" id="KW-0444">Lipid biosynthesis</keyword>
<dbReference type="SUPFAM" id="SSF111331">
    <property type="entry name" value="NAD kinase/diacylglycerol kinase-like"/>
    <property type="match status" value="1"/>
</dbReference>
<reference evidence="14 15" key="1">
    <citation type="submission" date="2016-11" db="EMBL/GenBank/DDBJ databases">
        <authorList>
            <person name="Jaros S."/>
            <person name="Januszkiewicz K."/>
            <person name="Wedrychowicz H."/>
        </authorList>
    </citation>
    <scope>NUCLEOTIDE SEQUENCE [LARGE SCALE GENOMIC DNA]</scope>
    <source>
        <strain evidence="14 15">DSM 17477</strain>
    </source>
</reference>
<evidence type="ECO:0000313" key="15">
    <source>
        <dbReference type="Proteomes" id="UP000184052"/>
    </source>
</evidence>
<proteinExistence type="inferred from homology"/>